<protein>
    <submittedName>
        <fullName evidence="3">Uncharacterized protein</fullName>
    </submittedName>
</protein>
<keyword evidence="1" id="KW-0175">Coiled coil</keyword>
<feature type="transmembrane region" description="Helical" evidence="2">
    <location>
        <begin position="693"/>
        <end position="713"/>
    </location>
</feature>
<dbReference type="Pfam" id="PF06695">
    <property type="entry name" value="Sm_multidrug_ex"/>
    <property type="match status" value="1"/>
</dbReference>
<feature type="transmembrane region" description="Helical" evidence="2">
    <location>
        <begin position="593"/>
        <end position="616"/>
    </location>
</feature>
<keyword evidence="2" id="KW-0472">Membrane</keyword>
<dbReference type="PANTHER" id="PTHR36007:SF2">
    <property type="entry name" value="TRANSPORT PROTEIN-RELATED"/>
    <property type="match status" value="1"/>
</dbReference>
<proteinExistence type="predicted"/>
<keyword evidence="2" id="KW-0812">Transmembrane</keyword>
<dbReference type="PANTHER" id="PTHR36007">
    <property type="entry name" value="TRANSPORT PROTEIN-RELATED"/>
    <property type="match status" value="1"/>
</dbReference>
<reference evidence="3" key="1">
    <citation type="submission" date="2018-01" db="EMBL/GenBank/DDBJ databases">
        <authorList>
            <person name="Mao J.F."/>
        </authorList>
    </citation>
    <scope>NUCLEOTIDE SEQUENCE</scope>
    <source>
        <strain evidence="3">Huo1</strain>
        <tissue evidence="3">Leaf</tissue>
    </source>
</reference>
<organism evidence="3">
    <name type="scientific">Salvia splendens</name>
    <name type="common">Scarlet sage</name>
    <dbReference type="NCBI Taxonomy" id="180675"/>
    <lineage>
        <taxon>Eukaryota</taxon>
        <taxon>Viridiplantae</taxon>
        <taxon>Streptophyta</taxon>
        <taxon>Embryophyta</taxon>
        <taxon>Tracheophyta</taxon>
        <taxon>Spermatophyta</taxon>
        <taxon>Magnoliopsida</taxon>
        <taxon>eudicotyledons</taxon>
        <taxon>Gunneridae</taxon>
        <taxon>Pentapetalae</taxon>
        <taxon>asterids</taxon>
        <taxon>lamiids</taxon>
        <taxon>Lamiales</taxon>
        <taxon>Lamiaceae</taxon>
        <taxon>Nepetoideae</taxon>
        <taxon>Mentheae</taxon>
        <taxon>Salviinae</taxon>
        <taxon>Salvia</taxon>
        <taxon>Salvia subgen. Calosphace</taxon>
        <taxon>core Calosphace</taxon>
    </lineage>
</organism>
<accession>A0A8X8WLM1</accession>
<sequence length="718" mass="79464">MLSLTAHAQIPTSNHCVACFNSRLAPAFIFVWNPKKFLNFSFQLNEERRAALKSGTNLDRSWCCGSHQGDGDVELEAEIMDFMAKSEKPSMFPTKEELVRAIKERGGWYSLGWDDQNAEETTDFDIAEFHSRIESCKQTASSSFVDEELPGSSLLETSHSDFFLSSSFFFLQLAADVDSGIDGILSRLEKQRNSDYSGIKLGKDRYEAQTKRKDEGNDMHSDNSLGFGKSFLAGMQYGNLGGTDHEENSRTMPAYHSKGTSASSADNITHYTEPETWRIWLNRRAGFPLAEFEAAEISFEKNPVDTNKESYNDGIIVTTKEYTEDVDEYNEINYNEIQTRLRDLESELTTALRSIRSEREDSISKEVTGGSIDLQSLSDSVEFQENEVMSHECKTATKVTKSKAGCKKDAEIKVRHVLDNPETVSGQIRVSAASRLKCEKHLISVPRINSFSLPRAVEKPESLFFYPSFPHPGCLKLSAAGALSDDCIGKVEKDESLWMSKENRVKFVFWVVLFASVSLGLHALCGDARAADTAVGAGADSIRGSGFGVKVAKALRASGWPDEAVVFALATLPVIELRGAIPVGYWLQLHPVFLTVVSILGNMVPVPIIIIIILYLKKVAAFLTTKNKAASRIFRQGQTQGSSSERIPVDWLDAICSSAISRNWSLDRSIHTGHALLASSHCKSRWPLSSTYLLVNLGLKYAVVSAIILLVALKKSFG</sequence>
<evidence type="ECO:0000313" key="3">
    <source>
        <dbReference type="EMBL" id="KAG6397725.1"/>
    </source>
</evidence>
<feature type="coiled-coil region" evidence="1">
    <location>
        <begin position="334"/>
        <end position="394"/>
    </location>
</feature>
<dbReference type="InterPro" id="IPR009577">
    <property type="entry name" value="Sm_multidrug_ex"/>
</dbReference>
<keyword evidence="2" id="KW-1133">Transmembrane helix</keyword>
<dbReference type="AlphaFoldDB" id="A0A8X8WLM1"/>
<comment type="caution">
    <text evidence="3">The sequence shown here is derived from an EMBL/GenBank/DDBJ whole genome shotgun (WGS) entry which is preliminary data.</text>
</comment>
<dbReference type="Proteomes" id="UP000298416">
    <property type="component" value="Unassembled WGS sequence"/>
</dbReference>
<evidence type="ECO:0000256" key="2">
    <source>
        <dbReference type="SAM" id="Phobius"/>
    </source>
</evidence>
<reference evidence="3" key="2">
    <citation type="submission" date="2020-08" db="EMBL/GenBank/DDBJ databases">
        <title>Plant Genome Project.</title>
        <authorList>
            <person name="Zhang R.-G."/>
        </authorList>
    </citation>
    <scope>NUCLEOTIDE SEQUENCE</scope>
    <source>
        <strain evidence="3">Huo1</strain>
        <tissue evidence="3">Leaf</tissue>
    </source>
</reference>
<evidence type="ECO:0000313" key="4">
    <source>
        <dbReference type="Proteomes" id="UP000298416"/>
    </source>
</evidence>
<dbReference type="EMBL" id="PNBA02000016">
    <property type="protein sequence ID" value="KAG6397725.1"/>
    <property type="molecule type" value="Genomic_DNA"/>
</dbReference>
<gene>
    <name evidence="3" type="ORF">SASPL_143895</name>
</gene>
<keyword evidence="4" id="KW-1185">Reference proteome</keyword>
<dbReference type="GO" id="GO:0009507">
    <property type="term" value="C:chloroplast"/>
    <property type="evidence" value="ECO:0007669"/>
    <property type="project" value="TreeGrafter"/>
</dbReference>
<name>A0A8X8WLM1_SALSN</name>
<evidence type="ECO:0000256" key="1">
    <source>
        <dbReference type="SAM" id="Coils"/>
    </source>
</evidence>